<sequence length="216" mass="25150">MARISDTSSSHDKRRMSVMPKVSEQTQLRDCDLSLIAEEPIDTTAEINSTNINAYNDHRYIDEELCETFCEDFGQWNEEHWNACSKHIRRSLQDMLRRNGVYVPKQNHNSAIVLKSQAGSTTFVPDWPREEILHQLNHGKIDTRNQLILEDQEYCRKLWAQGEAVYWIGTREQVQRNENIVLEELVKEINKENANNEYEEEDNVTGCAGTMVCLFV</sequence>
<name>A0A420H839_9PEZI</name>
<keyword evidence="3" id="KW-1185">Reference proteome</keyword>
<evidence type="ECO:0000313" key="3">
    <source>
        <dbReference type="Proteomes" id="UP000286134"/>
    </source>
</evidence>
<comment type="caution">
    <text evidence="2">The sequence shown here is derived from an EMBL/GenBank/DDBJ whole genome shotgun (WGS) entry which is preliminary data.</text>
</comment>
<organism evidence="2 3">
    <name type="scientific">Erysiphe neolycopersici</name>
    <dbReference type="NCBI Taxonomy" id="212602"/>
    <lineage>
        <taxon>Eukaryota</taxon>
        <taxon>Fungi</taxon>
        <taxon>Dikarya</taxon>
        <taxon>Ascomycota</taxon>
        <taxon>Pezizomycotina</taxon>
        <taxon>Leotiomycetes</taxon>
        <taxon>Erysiphales</taxon>
        <taxon>Erysiphaceae</taxon>
        <taxon>Erysiphe</taxon>
    </lineage>
</organism>
<evidence type="ECO:0000256" key="1">
    <source>
        <dbReference type="SAM" id="MobiDB-lite"/>
    </source>
</evidence>
<dbReference type="AlphaFoldDB" id="A0A420H839"/>
<dbReference type="Proteomes" id="UP000286134">
    <property type="component" value="Unassembled WGS sequence"/>
</dbReference>
<gene>
    <name evidence="2" type="ORF">OnM2_104037</name>
</gene>
<evidence type="ECO:0000313" key="2">
    <source>
        <dbReference type="EMBL" id="RKF53588.1"/>
    </source>
</evidence>
<proteinExistence type="predicted"/>
<reference evidence="2 3" key="1">
    <citation type="journal article" date="2018" name="BMC Genomics">
        <title>Comparative genome analyses reveal sequence features reflecting distinct modes of host-adaptation between dicot and monocot powdery mildew.</title>
        <authorList>
            <person name="Wu Y."/>
            <person name="Ma X."/>
            <person name="Pan Z."/>
            <person name="Kale S.D."/>
            <person name="Song Y."/>
            <person name="King H."/>
            <person name="Zhang Q."/>
            <person name="Presley C."/>
            <person name="Deng X."/>
            <person name="Wei C.I."/>
            <person name="Xiao S."/>
        </authorList>
    </citation>
    <scope>NUCLEOTIDE SEQUENCE [LARGE SCALE GENOMIC DNA]</scope>
    <source>
        <strain evidence="2">UMSG2</strain>
    </source>
</reference>
<accession>A0A420H839</accession>
<dbReference type="EMBL" id="MCFK01010406">
    <property type="protein sequence ID" value="RKF53588.1"/>
    <property type="molecule type" value="Genomic_DNA"/>
</dbReference>
<feature type="region of interest" description="Disordered" evidence="1">
    <location>
        <begin position="1"/>
        <end position="21"/>
    </location>
</feature>
<protein>
    <submittedName>
        <fullName evidence="2">Uncharacterized protein</fullName>
    </submittedName>
</protein>
<dbReference type="OrthoDB" id="10500939at2759"/>